<proteinExistence type="predicted"/>
<name>A0ABQ8J965_DERPT</name>
<dbReference type="EMBL" id="NJHN03000060">
    <property type="protein sequence ID" value="KAH9419113.1"/>
    <property type="molecule type" value="Genomic_DNA"/>
</dbReference>
<protein>
    <submittedName>
        <fullName evidence="2">Uncharacterized protein</fullName>
    </submittedName>
</protein>
<keyword evidence="1" id="KW-1133">Transmembrane helix</keyword>
<evidence type="ECO:0000256" key="1">
    <source>
        <dbReference type="SAM" id="Phobius"/>
    </source>
</evidence>
<evidence type="ECO:0000313" key="2">
    <source>
        <dbReference type="EMBL" id="KAH9419113.1"/>
    </source>
</evidence>
<reference evidence="2 3" key="1">
    <citation type="journal article" date="2018" name="J. Allergy Clin. Immunol.">
        <title>High-quality assembly of Dermatophagoides pteronyssinus genome and transcriptome reveals a wide range of novel allergens.</title>
        <authorList>
            <person name="Liu X.Y."/>
            <person name="Yang K.Y."/>
            <person name="Wang M.Q."/>
            <person name="Kwok J.S."/>
            <person name="Zeng X."/>
            <person name="Yang Z."/>
            <person name="Xiao X.J."/>
            <person name="Lau C.P."/>
            <person name="Li Y."/>
            <person name="Huang Z.M."/>
            <person name="Ba J.G."/>
            <person name="Yim A.K."/>
            <person name="Ouyang C.Y."/>
            <person name="Ngai S.M."/>
            <person name="Chan T.F."/>
            <person name="Leung E.L."/>
            <person name="Liu L."/>
            <person name="Liu Z.G."/>
            <person name="Tsui S.K."/>
        </authorList>
    </citation>
    <scope>NUCLEOTIDE SEQUENCE [LARGE SCALE GENOMIC DNA]</scope>
    <source>
        <strain evidence="2">Derp</strain>
    </source>
</reference>
<accession>A0ABQ8J965</accession>
<keyword evidence="1" id="KW-0472">Membrane</keyword>
<sequence length="72" mass="8470">MSILTIFGIILQLTIMIVTIFKTEKYTAKSFTLSLHTMNKANKYSIEIYCYNLISRPQKKPTELHDIRNFQL</sequence>
<keyword evidence="1" id="KW-0812">Transmembrane</keyword>
<dbReference type="Proteomes" id="UP000887458">
    <property type="component" value="Unassembled WGS sequence"/>
</dbReference>
<keyword evidence="3" id="KW-1185">Reference proteome</keyword>
<evidence type="ECO:0000313" key="3">
    <source>
        <dbReference type="Proteomes" id="UP000887458"/>
    </source>
</evidence>
<comment type="caution">
    <text evidence="2">The sequence shown here is derived from an EMBL/GenBank/DDBJ whole genome shotgun (WGS) entry which is preliminary data.</text>
</comment>
<feature type="transmembrane region" description="Helical" evidence="1">
    <location>
        <begin position="6"/>
        <end position="23"/>
    </location>
</feature>
<gene>
    <name evidence="2" type="ORF">DERP_005617</name>
</gene>
<reference evidence="2 3" key="2">
    <citation type="journal article" date="2022" name="Mol. Biol. Evol.">
        <title>Comparative Genomics Reveals Insights into the Divergent Evolution of Astigmatic Mites and Household Pest Adaptations.</title>
        <authorList>
            <person name="Xiong Q."/>
            <person name="Wan A.T."/>
            <person name="Liu X."/>
            <person name="Fung C.S."/>
            <person name="Xiao X."/>
            <person name="Malainual N."/>
            <person name="Hou J."/>
            <person name="Wang L."/>
            <person name="Wang M."/>
            <person name="Yang K.Y."/>
            <person name="Cui Y."/>
            <person name="Leung E.L."/>
            <person name="Nong W."/>
            <person name="Shin S.K."/>
            <person name="Au S.W."/>
            <person name="Jeong K.Y."/>
            <person name="Chew F.T."/>
            <person name="Hui J.H."/>
            <person name="Leung T.F."/>
            <person name="Tungtrongchitr A."/>
            <person name="Zhong N."/>
            <person name="Liu Z."/>
            <person name="Tsui S.K."/>
        </authorList>
    </citation>
    <scope>NUCLEOTIDE SEQUENCE [LARGE SCALE GENOMIC DNA]</scope>
    <source>
        <strain evidence="2">Derp</strain>
    </source>
</reference>
<organism evidence="2 3">
    <name type="scientific">Dermatophagoides pteronyssinus</name>
    <name type="common">European house dust mite</name>
    <dbReference type="NCBI Taxonomy" id="6956"/>
    <lineage>
        <taxon>Eukaryota</taxon>
        <taxon>Metazoa</taxon>
        <taxon>Ecdysozoa</taxon>
        <taxon>Arthropoda</taxon>
        <taxon>Chelicerata</taxon>
        <taxon>Arachnida</taxon>
        <taxon>Acari</taxon>
        <taxon>Acariformes</taxon>
        <taxon>Sarcoptiformes</taxon>
        <taxon>Astigmata</taxon>
        <taxon>Psoroptidia</taxon>
        <taxon>Analgoidea</taxon>
        <taxon>Pyroglyphidae</taxon>
        <taxon>Dermatophagoidinae</taxon>
        <taxon>Dermatophagoides</taxon>
    </lineage>
</organism>